<dbReference type="InterPro" id="IPR001764">
    <property type="entry name" value="Glyco_hydro_3_N"/>
</dbReference>
<proteinExistence type="inferred from homology"/>
<feature type="compositionally biased region" description="Low complexity" evidence="4">
    <location>
        <begin position="196"/>
        <end position="218"/>
    </location>
</feature>
<organism evidence="8 9">
    <name type="scientific">Monoglobus pectinilyticus</name>
    <dbReference type="NCBI Taxonomy" id="1981510"/>
    <lineage>
        <taxon>Bacteria</taxon>
        <taxon>Bacillati</taxon>
        <taxon>Bacillota</taxon>
        <taxon>Clostridia</taxon>
        <taxon>Monoglobales</taxon>
        <taxon>Monoglobaceae</taxon>
        <taxon>Monoglobus</taxon>
    </lineage>
</organism>
<dbReference type="PANTHER" id="PTHR42721:SF3">
    <property type="entry name" value="BETA-D-XYLOSIDASE 5-RELATED"/>
    <property type="match status" value="1"/>
</dbReference>
<feature type="domain" description="Rhodanese" evidence="6">
    <location>
        <begin position="1933"/>
        <end position="2005"/>
    </location>
</feature>
<feature type="region of interest" description="Disordered" evidence="4">
    <location>
        <begin position="196"/>
        <end position="221"/>
    </location>
</feature>
<dbReference type="InterPro" id="IPR006584">
    <property type="entry name" value="Cellulose-bd_IV"/>
</dbReference>
<dbReference type="Pfam" id="PF00581">
    <property type="entry name" value="Rhodanese"/>
    <property type="match status" value="1"/>
</dbReference>
<dbReference type="InterPro" id="IPR001763">
    <property type="entry name" value="Rhodanese-like_dom"/>
</dbReference>
<feature type="domain" description="CBM6" evidence="7">
    <location>
        <begin position="1372"/>
        <end position="1510"/>
    </location>
</feature>
<keyword evidence="3 8" id="KW-0378">Hydrolase</keyword>
<dbReference type="Pfam" id="PF03422">
    <property type="entry name" value="CBM_6"/>
    <property type="match status" value="1"/>
</dbReference>
<feature type="chain" id="PRO_5014843449" evidence="5">
    <location>
        <begin position="27"/>
        <end position="2012"/>
    </location>
</feature>
<dbReference type="InterPro" id="IPR036873">
    <property type="entry name" value="Rhodanese-like_dom_sf"/>
</dbReference>
<evidence type="ECO:0000256" key="5">
    <source>
        <dbReference type="SAM" id="SignalP"/>
    </source>
</evidence>
<dbReference type="InterPro" id="IPR044993">
    <property type="entry name" value="BXL"/>
</dbReference>
<dbReference type="CDD" id="cd04084">
    <property type="entry name" value="CBM6_xylanase-like"/>
    <property type="match status" value="1"/>
</dbReference>
<dbReference type="Gene3D" id="3.40.250.10">
    <property type="entry name" value="Rhodanese-like domain"/>
    <property type="match status" value="1"/>
</dbReference>
<dbReference type="SMART" id="SM01217">
    <property type="entry name" value="Fn3_like"/>
    <property type="match status" value="1"/>
</dbReference>
<dbReference type="SMART" id="SM00606">
    <property type="entry name" value="CBD_IV"/>
    <property type="match status" value="1"/>
</dbReference>
<comment type="similarity">
    <text evidence="1">Belongs to the glycosyl hydrolase 3 family.</text>
</comment>
<keyword evidence="9" id="KW-1185">Reference proteome</keyword>
<dbReference type="FunFam" id="2.60.40.10:FF:000495">
    <property type="entry name" value="Periplasmic beta-glucosidase"/>
    <property type="match status" value="1"/>
</dbReference>
<dbReference type="Pfam" id="PF00933">
    <property type="entry name" value="Glyco_hydro_3"/>
    <property type="match status" value="1"/>
</dbReference>
<dbReference type="SUPFAM" id="SSF49373">
    <property type="entry name" value="Invasin/intimin cell-adhesion fragments"/>
    <property type="match status" value="1"/>
</dbReference>
<evidence type="ECO:0000256" key="3">
    <source>
        <dbReference type="ARBA" id="ARBA00022801"/>
    </source>
</evidence>
<dbReference type="SUPFAM" id="SSF52821">
    <property type="entry name" value="Rhodanese/Cell cycle control phosphatase"/>
    <property type="match status" value="1"/>
</dbReference>
<dbReference type="Gene3D" id="2.60.120.260">
    <property type="entry name" value="Galactose-binding domain-like"/>
    <property type="match status" value="1"/>
</dbReference>
<dbReference type="InterPro" id="IPR008964">
    <property type="entry name" value="Invasin/intimin_cell_adhesion"/>
</dbReference>
<dbReference type="SMART" id="SM00450">
    <property type="entry name" value="RHOD"/>
    <property type="match status" value="1"/>
</dbReference>
<dbReference type="PRINTS" id="PR00133">
    <property type="entry name" value="GLHYDRLASE3"/>
</dbReference>
<dbReference type="GO" id="GO:0046556">
    <property type="term" value="F:alpha-L-arabinofuranosidase activity"/>
    <property type="evidence" value="ECO:0007669"/>
    <property type="project" value="TreeGrafter"/>
</dbReference>
<dbReference type="InterPro" id="IPR002772">
    <property type="entry name" value="Glyco_hydro_3_C"/>
</dbReference>
<dbReference type="EMBL" id="CP020991">
    <property type="protein sequence ID" value="AUO19977.1"/>
    <property type="molecule type" value="Genomic_DNA"/>
</dbReference>
<reference evidence="8 9" key="1">
    <citation type="submission" date="2017-04" db="EMBL/GenBank/DDBJ databases">
        <title>Monoglobus pectinilyticus 14 draft genome.</title>
        <authorList>
            <person name="Kim C."/>
            <person name="Rosendale D.I."/>
            <person name="Kelly W.J."/>
            <person name="Tannock G.W."/>
            <person name="Patchett M.L."/>
            <person name="Jordens J.Z."/>
        </authorList>
    </citation>
    <scope>NUCLEOTIDE SEQUENCE [LARGE SCALE GENOMIC DNA]</scope>
    <source>
        <strain evidence="8 9">14</strain>
    </source>
</reference>
<dbReference type="PROSITE" id="PS50206">
    <property type="entry name" value="RHODANESE_3"/>
    <property type="match status" value="1"/>
</dbReference>
<gene>
    <name evidence="8" type="ORF">B9O19_01828</name>
</gene>
<dbReference type="OrthoDB" id="9805821at2"/>
<dbReference type="InterPro" id="IPR036881">
    <property type="entry name" value="Glyco_hydro_3_C_sf"/>
</dbReference>
<sequence>MKMKRCIALILTLAMALSCVAISASAVSIEDNTNTENNQVSTAAIDYGTVTQNSDGSVMLNFGQDSITVKGNRGDIVTDSEHGGILRPDNLRTNDDSIAILTLPSVNLKNSGYDKLDLYVASEKNAAVVVKAGDTEIASISNINTSGWETFNVFTQTLTTTDAEGLITLNITGEGANTYCGNYIYVKLYNSQAATATPKPTTDPNLPTATPAPTTDPNQETPIYLDTNYTFEERAADLVSRMTLQEKVSQIGYKASEIPRLGVSSYNYWREALHGVARQGKATSFPSPLSMSNTWNRDLVFQVADATSTEARAKNPNTDLSYWSPTVNMARDPRWGRNEESYGEDPYLTGQLGIQFVNGMQGDDEKYLKTISTLKHFAANNNEKNRRGGSSVMTEYNFRNYYTKVFQNIAEEAMPASVMSSYNATTIYRNGKLLYNYKPSSANPYLLTDLLRRNWGFDGYVTSDCGAGEDMIKNTAYKQGMLGSSNVSNAEAIAQPFLSGMDIECYLGGGCAATTNGVEAVEKGYMSEEYLETVVYHLFLQRFRTGEFDQGSRYSDITKDELEKQEHVDIAEKAAEQSWVLLKNDNDFLPVKNTASKVAVVGNLANKLVLGDYSGTPTDTVTPIEGITQEFKNVNKDTEVEHLGAVSENEKLFNVKSITLVLKNGKTRNVDISKAKNVSGMTLSNGQFVNMTPKASAYIPSVDFKDVASVKIEMATGTQMGGSFNISYGQGGPTVASVSSQATADLNTYISCEAAYTGEDGGYSDVADMYITASPAIAPFSVETYKNELDAADVIIAYAGTIPKQEGFGDADSSESKDRNDINLPSHEAHVQQIAEAYPEKTVVVMQTVGQMNVEPFMNKCKAILWTCYNGQTQGTALGKLLTGQINPSGRLSSTWYKNADISKMELANSSKKTIDGIEGYYTDYNIQSDGKNPGHTYQYYTGVPIYPFGYGLSYTNFEYSNMKISSENADANGNLTFSADIKNTGTTSGKEVAQLYISHPQTDSIIPAKQLKGFEKIELAPGESKTVEFKLNVKDLNLFSEKDQKTYVPNGTYTAIIGKNASDANALTKNFNVTGTLESTLKTVKTMPDGITVHGLIREDGTGLESITKIDSKLSAIMTDEVWVDLKNADVIYQSSDSNIAAVDANGIVTSGVTEGIATITASVTVNGITKSDSYTVVNELKIRPSMEEIAAAKANLKTAYDKLPRQAYSESNLAKIDDIYNNAVSALDAVTTKDDLSTTLAKAINDLNSIPMDNLKNDYSIISENPKYIEKGVIDYREDGIPMYDGAAGTVTNASPYTGIQLQAYDKDGNAIDNSKLVWQIQKFDNSIRKVADINSETGVLTVYGNGIVQITAANIESMTCGLLMVQINMQVEGEYADNGNGADLTDAQSGTSGGLDAGSTGDAWIEYKSIKLSNLNSLKVRYAGKNAGTIYVSLDKNKNSENLIASASVPATGAWNKWSEAELNLDHGVLNDALLNGKLDKYGCATVYIQTNGTNLDYFRMNYIENNDDEPYVIDKVLNKTNGNMKVTLSYRGSTLSSPVTMISALYSPDGALKNMLTTEVNGSGEYEISTGAKDGDKVNLFIWNSLNEMKPLSQKTEKTYKTPADSEIVVYSLDSKDYDYTKLTSPSNSTDGEPYGTVNGLSGYSSLENSSSSCKYTYTDVNEKTYDYTFTKAWKGGMGHETQRCLYFTPKAPCKVTVLFDGGEGREQYIVQNGVKLATGRSVSGKKTAFSAEITDISTPVYTYGSGSNKFVSAIIVEYYGTSASNTNTELNDNSIQDSNTNNNNTEAAGEDRPVQFTKWGNTDVVLTKNDVTGETKVFTIAAGGIRMQLSTDFFYESDIDFQYGDKFTINNLAEYKGRLYAGCDDGLVIVFTDCMKCYKLKKAADIDIKEMRIENGIMYVSDGNKNMEINMSDIGGDSIEADEAETLVYNGGIFVDVRSAEEFAEKSVEGSVNIPVDTIEEGLSAYSKDTVLIFYCSAGSRAEKALKTAKEMGFTNVYNLGSIDKLI</sequence>
<dbReference type="PROSITE" id="PS51175">
    <property type="entry name" value="CBM6"/>
    <property type="match status" value="1"/>
</dbReference>
<evidence type="ECO:0000256" key="1">
    <source>
        <dbReference type="ARBA" id="ARBA00005336"/>
    </source>
</evidence>
<dbReference type="InterPro" id="IPR005084">
    <property type="entry name" value="CBM6"/>
</dbReference>
<evidence type="ECO:0000259" key="6">
    <source>
        <dbReference type="PROSITE" id="PS50206"/>
    </source>
</evidence>
<accession>A0A2K9P3Y8</accession>
<dbReference type="Pfam" id="PF14310">
    <property type="entry name" value="Fn3-like"/>
    <property type="match status" value="1"/>
</dbReference>
<dbReference type="RefSeq" id="WP_102366133.1">
    <property type="nucleotide sequence ID" value="NZ_CP020991.1"/>
</dbReference>
<dbReference type="PANTHER" id="PTHR42721">
    <property type="entry name" value="SUGAR HYDROLASE-RELATED"/>
    <property type="match status" value="1"/>
</dbReference>
<dbReference type="CDD" id="cd00158">
    <property type="entry name" value="RHOD"/>
    <property type="match status" value="1"/>
</dbReference>
<feature type="compositionally biased region" description="Low complexity" evidence="4">
    <location>
        <begin position="1776"/>
        <end position="1790"/>
    </location>
</feature>
<dbReference type="GO" id="GO:0008422">
    <property type="term" value="F:beta-glucosidase activity"/>
    <property type="evidence" value="ECO:0007669"/>
    <property type="project" value="UniProtKB-ARBA"/>
</dbReference>
<dbReference type="Pfam" id="PF01915">
    <property type="entry name" value="Glyco_hydro_3_C"/>
    <property type="match status" value="1"/>
</dbReference>
<evidence type="ECO:0000313" key="9">
    <source>
        <dbReference type="Proteomes" id="UP000235589"/>
    </source>
</evidence>
<dbReference type="InterPro" id="IPR010916">
    <property type="entry name" value="TonB_box_CS"/>
</dbReference>
<dbReference type="InterPro" id="IPR013783">
    <property type="entry name" value="Ig-like_fold"/>
</dbReference>
<dbReference type="Proteomes" id="UP000235589">
    <property type="component" value="Chromosome"/>
</dbReference>
<dbReference type="PROSITE" id="PS51257">
    <property type="entry name" value="PROKAR_LIPOPROTEIN"/>
    <property type="match status" value="1"/>
</dbReference>
<dbReference type="KEGG" id="mpec:B9O19_01828"/>
<protein>
    <submittedName>
        <fullName evidence="8">Glycosyl hydrolase family 3</fullName>
    </submittedName>
</protein>
<name>A0A2K9P3Y8_9FIRM</name>
<evidence type="ECO:0000313" key="8">
    <source>
        <dbReference type="EMBL" id="AUO19977.1"/>
    </source>
</evidence>
<dbReference type="SUPFAM" id="SSF49785">
    <property type="entry name" value="Galactose-binding domain-like"/>
    <property type="match status" value="1"/>
</dbReference>
<dbReference type="Gene3D" id="3.20.20.300">
    <property type="entry name" value="Glycoside hydrolase, family 3, N-terminal domain"/>
    <property type="match status" value="1"/>
</dbReference>
<dbReference type="GO" id="GO:0045493">
    <property type="term" value="P:xylan catabolic process"/>
    <property type="evidence" value="ECO:0007669"/>
    <property type="project" value="InterPro"/>
</dbReference>
<evidence type="ECO:0000256" key="4">
    <source>
        <dbReference type="SAM" id="MobiDB-lite"/>
    </source>
</evidence>
<dbReference type="InterPro" id="IPR036962">
    <property type="entry name" value="Glyco_hydro_3_N_sf"/>
</dbReference>
<feature type="signal peptide" evidence="5">
    <location>
        <begin position="1"/>
        <end position="26"/>
    </location>
</feature>
<dbReference type="Gene3D" id="2.60.40.10">
    <property type="entry name" value="Immunoglobulins"/>
    <property type="match status" value="1"/>
</dbReference>
<keyword evidence="2 5" id="KW-0732">Signal</keyword>
<feature type="region of interest" description="Disordered" evidence="4">
    <location>
        <begin position="1774"/>
        <end position="1794"/>
    </location>
</feature>
<evidence type="ECO:0000256" key="2">
    <source>
        <dbReference type="ARBA" id="ARBA00022729"/>
    </source>
</evidence>
<dbReference type="GO" id="GO:0030246">
    <property type="term" value="F:carbohydrate binding"/>
    <property type="evidence" value="ECO:0007669"/>
    <property type="project" value="InterPro"/>
</dbReference>
<dbReference type="SUPFAM" id="SSF52279">
    <property type="entry name" value="Beta-D-glucan exohydrolase, C-terminal domain"/>
    <property type="match status" value="1"/>
</dbReference>
<dbReference type="Gene3D" id="3.40.50.1700">
    <property type="entry name" value="Glycoside hydrolase family 3 C-terminal domain"/>
    <property type="match status" value="2"/>
</dbReference>
<dbReference type="InterPro" id="IPR008979">
    <property type="entry name" value="Galactose-bd-like_sf"/>
</dbReference>
<dbReference type="Gene3D" id="2.60.40.1080">
    <property type="match status" value="1"/>
</dbReference>
<dbReference type="GeneID" id="98063208"/>
<dbReference type="InterPro" id="IPR017853">
    <property type="entry name" value="GH"/>
</dbReference>
<dbReference type="PROSITE" id="PS00430">
    <property type="entry name" value="TONB_DEPENDENT_REC_1"/>
    <property type="match status" value="1"/>
</dbReference>
<dbReference type="SUPFAM" id="SSF51445">
    <property type="entry name" value="(Trans)glycosidases"/>
    <property type="match status" value="1"/>
</dbReference>
<dbReference type="GO" id="GO:0031222">
    <property type="term" value="P:arabinan catabolic process"/>
    <property type="evidence" value="ECO:0007669"/>
    <property type="project" value="TreeGrafter"/>
</dbReference>
<evidence type="ECO:0000259" key="7">
    <source>
        <dbReference type="PROSITE" id="PS51175"/>
    </source>
</evidence>
<dbReference type="GO" id="GO:0009044">
    <property type="term" value="F:xylan 1,4-beta-xylosidase activity"/>
    <property type="evidence" value="ECO:0007669"/>
    <property type="project" value="InterPro"/>
</dbReference>
<dbReference type="InterPro" id="IPR026891">
    <property type="entry name" value="Fn3-like"/>
</dbReference>